<comment type="caution">
    <text evidence="1">The sequence shown here is derived from an EMBL/GenBank/DDBJ whole genome shotgun (WGS) entry which is preliminary data.</text>
</comment>
<dbReference type="Proteomes" id="UP001160390">
    <property type="component" value="Unassembled WGS sequence"/>
</dbReference>
<keyword evidence="2" id="KW-1185">Reference proteome</keyword>
<gene>
    <name evidence="1" type="ORF">CCHLO57077_00005663</name>
</gene>
<evidence type="ECO:0000313" key="2">
    <source>
        <dbReference type="Proteomes" id="UP001160390"/>
    </source>
</evidence>
<feature type="non-terminal residue" evidence="1">
    <location>
        <position position="139"/>
    </location>
</feature>
<name>A0AA35MJJ3_9HYPO</name>
<sequence length="139" mass="15133">MCRFAASASLEIHPQNGDKNRRGYLKQTCNAVRMGIKGAGRASLTTIQGGSPMSQGEAHRHNHRQHTLDSLLTHLHLRRSRKNPLIVEEGAPRTFFDSAKAGIINNIIIRGPGKSLLTAKSGESIGLELGQVLVFLLCN</sequence>
<dbReference type="AlphaFoldDB" id="A0AA35MJJ3"/>
<accession>A0AA35MJJ3</accession>
<proteinExistence type="predicted"/>
<evidence type="ECO:0000313" key="1">
    <source>
        <dbReference type="EMBL" id="CAI6098143.1"/>
    </source>
</evidence>
<protein>
    <submittedName>
        <fullName evidence="1">Uncharacterized protein</fullName>
    </submittedName>
</protein>
<reference evidence="1" key="1">
    <citation type="submission" date="2023-01" db="EMBL/GenBank/DDBJ databases">
        <authorList>
            <person name="Piombo E."/>
        </authorList>
    </citation>
    <scope>NUCLEOTIDE SEQUENCE</scope>
</reference>
<organism evidence="1 2">
    <name type="scientific">Clonostachys chloroleuca</name>
    <dbReference type="NCBI Taxonomy" id="1926264"/>
    <lineage>
        <taxon>Eukaryota</taxon>
        <taxon>Fungi</taxon>
        <taxon>Dikarya</taxon>
        <taxon>Ascomycota</taxon>
        <taxon>Pezizomycotina</taxon>
        <taxon>Sordariomycetes</taxon>
        <taxon>Hypocreomycetidae</taxon>
        <taxon>Hypocreales</taxon>
        <taxon>Bionectriaceae</taxon>
        <taxon>Clonostachys</taxon>
    </lineage>
</organism>
<dbReference type="EMBL" id="CABFNP030001297">
    <property type="protein sequence ID" value="CAI6098143.1"/>
    <property type="molecule type" value="Genomic_DNA"/>
</dbReference>